<reference evidence="3 4" key="1">
    <citation type="submission" date="2020-01" db="EMBL/GenBank/DDBJ databases">
        <authorList>
            <consortium name="DOE Joint Genome Institute"/>
            <person name="Haridas S."/>
            <person name="Albert R."/>
            <person name="Binder M."/>
            <person name="Bloem J."/>
            <person name="Labutti K."/>
            <person name="Salamov A."/>
            <person name="Andreopoulos B."/>
            <person name="Baker S.E."/>
            <person name="Barry K."/>
            <person name="Bills G."/>
            <person name="Bluhm B.H."/>
            <person name="Cannon C."/>
            <person name="Castanera R."/>
            <person name="Culley D.E."/>
            <person name="Daum C."/>
            <person name="Ezra D."/>
            <person name="Gonzalez J.B."/>
            <person name="Henrissat B."/>
            <person name="Kuo A."/>
            <person name="Liang C."/>
            <person name="Lipzen A."/>
            <person name="Lutzoni F."/>
            <person name="Magnuson J."/>
            <person name="Mondo S."/>
            <person name="Nolan M."/>
            <person name="Ohm R."/>
            <person name="Pangilinan J."/>
            <person name="Park H.-J.H."/>
            <person name="Ramirez L."/>
            <person name="Alfaro M."/>
            <person name="Sun H."/>
            <person name="Tritt A."/>
            <person name="Yoshinaga Y."/>
            <person name="Zwiers L.-H.L."/>
            <person name="Turgeon B.G."/>
            <person name="Goodwin S.B."/>
            <person name="Spatafora J.W."/>
            <person name="Crous P.W."/>
            <person name="Grigoriev I.V."/>
        </authorList>
    </citation>
    <scope>NUCLEOTIDE SEQUENCE [LARGE SCALE GENOMIC DNA]</scope>
    <source>
        <strain evidence="3 4">CBS 611.86</strain>
    </source>
</reference>
<feature type="signal peptide" evidence="2">
    <location>
        <begin position="1"/>
        <end position="20"/>
    </location>
</feature>
<dbReference type="EMBL" id="JAADJZ010000014">
    <property type="protein sequence ID" value="KAF2870203.1"/>
    <property type="molecule type" value="Genomic_DNA"/>
</dbReference>
<evidence type="ECO:0000313" key="4">
    <source>
        <dbReference type="Proteomes" id="UP000481861"/>
    </source>
</evidence>
<proteinExistence type="predicted"/>
<evidence type="ECO:0000313" key="3">
    <source>
        <dbReference type="EMBL" id="KAF2870203.1"/>
    </source>
</evidence>
<organism evidence="3 4">
    <name type="scientific">Massariosphaeria phaeospora</name>
    <dbReference type="NCBI Taxonomy" id="100035"/>
    <lineage>
        <taxon>Eukaryota</taxon>
        <taxon>Fungi</taxon>
        <taxon>Dikarya</taxon>
        <taxon>Ascomycota</taxon>
        <taxon>Pezizomycotina</taxon>
        <taxon>Dothideomycetes</taxon>
        <taxon>Pleosporomycetidae</taxon>
        <taxon>Pleosporales</taxon>
        <taxon>Pleosporales incertae sedis</taxon>
        <taxon>Massariosphaeria</taxon>
    </lineage>
</organism>
<protein>
    <recommendedName>
        <fullName evidence="5">Lysine-specific metallo-endopeptidase domain-containing protein</fullName>
    </recommendedName>
</protein>
<dbReference type="Gene3D" id="3.40.390.10">
    <property type="entry name" value="Collagenase (Catalytic Domain)"/>
    <property type="match status" value="1"/>
</dbReference>
<evidence type="ECO:0000256" key="2">
    <source>
        <dbReference type="SAM" id="SignalP"/>
    </source>
</evidence>
<feature type="region of interest" description="Disordered" evidence="1">
    <location>
        <begin position="126"/>
        <end position="163"/>
    </location>
</feature>
<feature type="compositionally biased region" description="Basic and acidic residues" evidence="1">
    <location>
        <begin position="144"/>
        <end position="154"/>
    </location>
</feature>
<comment type="caution">
    <text evidence="3">The sequence shown here is derived from an EMBL/GenBank/DDBJ whole genome shotgun (WGS) entry which is preliminary data.</text>
</comment>
<gene>
    <name evidence="3" type="ORF">BDV95DRAFT_595742</name>
</gene>
<name>A0A7C8MA54_9PLEO</name>
<evidence type="ECO:0000256" key="1">
    <source>
        <dbReference type="SAM" id="MobiDB-lite"/>
    </source>
</evidence>
<keyword evidence="4" id="KW-1185">Reference proteome</keyword>
<keyword evidence="2" id="KW-0732">Signal</keyword>
<evidence type="ECO:0008006" key="5">
    <source>
        <dbReference type="Google" id="ProtNLM"/>
    </source>
</evidence>
<feature type="chain" id="PRO_5028956749" description="Lysine-specific metallo-endopeptidase domain-containing protein" evidence="2">
    <location>
        <begin position="21"/>
        <end position="385"/>
    </location>
</feature>
<dbReference type="AlphaFoldDB" id="A0A7C8MA54"/>
<accession>A0A7C8MA54</accession>
<dbReference type="InterPro" id="IPR024079">
    <property type="entry name" value="MetalloPept_cat_dom_sf"/>
</dbReference>
<dbReference type="GO" id="GO:0008237">
    <property type="term" value="F:metallopeptidase activity"/>
    <property type="evidence" value="ECO:0007669"/>
    <property type="project" value="InterPro"/>
</dbReference>
<sequence>MRSFLHLVALAVTFLIPVHAESGRTHHVHSSCTDRSTWAKSLELAVKIIETAIESIDGEDEPRLDIVDAAQDIFDVVLDSQEWYNLKGLQEPYKEILSWTTAEVKSSEFETLKAAAIRTMCGNSAMVEDENAPDDPSKPGTVRKRLEGEVRTPVEGEAPPGEQGYTDIKNYMAMVQPYCSEMGVKGYTSHYRYDAVPEFQPKEETDTCEPERHLQFGQNPIRTAAELCDVVFQELKNLQGERMIQNAEHLDWDNKDFSGKTLNDFRFLTALTIIHEYMHVARPPFGTDSGSQKIQRNCIRDVRGKDSYGWQNIGPMTHDEAIINADSYTWFAFITFLFSHGYALTRSELGECSDLEGAARDAEIARLTALRQAGVIQKYPDIVEF</sequence>
<dbReference type="Proteomes" id="UP000481861">
    <property type="component" value="Unassembled WGS sequence"/>
</dbReference>